<keyword evidence="3" id="KW-1185">Reference proteome</keyword>
<evidence type="ECO:0000259" key="1">
    <source>
        <dbReference type="PROSITE" id="PS50887"/>
    </source>
</evidence>
<sequence>MCCIKESACPTFNFPAFLTISAVHDGDEQIMNDVAGFTNISDQLQYEKRLSQLELRDGPTGLANRNLLTERTNQALLQAERYGRSLGMLCICLDGFNEVNNIHAGDDELLKLVAQQLVASVRATDTVARITANEFVVLLPEIEDADHVLLVAAKIAKSLDELSTLNVGTSIGVARYPTDGQDMPGLLRHADEDRFRNKPRLLSSV</sequence>
<dbReference type="InterPro" id="IPR043128">
    <property type="entry name" value="Rev_trsase/Diguanyl_cyclase"/>
</dbReference>
<dbReference type="Pfam" id="PF00990">
    <property type="entry name" value="GGDEF"/>
    <property type="match status" value="1"/>
</dbReference>
<proteinExistence type="predicted"/>
<dbReference type="PROSITE" id="PS50887">
    <property type="entry name" value="GGDEF"/>
    <property type="match status" value="1"/>
</dbReference>
<dbReference type="AlphaFoldDB" id="A0A2N4U7X2"/>
<dbReference type="SUPFAM" id="SSF55073">
    <property type="entry name" value="Nucleotide cyclase"/>
    <property type="match status" value="1"/>
</dbReference>
<feature type="domain" description="GGDEF" evidence="1">
    <location>
        <begin position="84"/>
        <end position="205"/>
    </location>
</feature>
<reference evidence="2 3" key="1">
    <citation type="submission" date="2017-10" db="EMBL/GenBank/DDBJ databases">
        <title>Two draft genome sequences of Pusillimonas sp. strains isolated from a nitrate- and radionuclide-contaminated groundwater in Russia.</title>
        <authorList>
            <person name="Grouzdev D.S."/>
            <person name="Tourova T.P."/>
            <person name="Goeva M.A."/>
            <person name="Babich T.L."/>
            <person name="Sokolova D.S."/>
            <person name="Abdullin R."/>
            <person name="Poltaraus A.B."/>
            <person name="Toshchakov S.V."/>
            <person name="Nazina T.N."/>
        </authorList>
    </citation>
    <scope>NUCLEOTIDE SEQUENCE [LARGE SCALE GENOMIC DNA]</scope>
    <source>
        <strain evidence="2 3">JR1/69-3-13</strain>
    </source>
</reference>
<dbReference type="EMBL" id="PDNW01000003">
    <property type="protein sequence ID" value="PLC51102.1"/>
    <property type="molecule type" value="Genomic_DNA"/>
</dbReference>
<dbReference type="Gene3D" id="3.30.70.270">
    <property type="match status" value="1"/>
</dbReference>
<comment type="caution">
    <text evidence="2">The sequence shown here is derived from an EMBL/GenBank/DDBJ whole genome shotgun (WGS) entry which is preliminary data.</text>
</comment>
<dbReference type="SMART" id="SM00267">
    <property type="entry name" value="GGDEF"/>
    <property type="match status" value="1"/>
</dbReference>
<evidence type="ECO:0000313" key="2">
    <source>
        <dbReference type="EMBL" id="PLC51102.1"/>
    </source>
</evidence>
<dbReference type="PANTHER" id="PTHR46663:SF2">
    <property type="entry name" value="GGDEF DOMAIN-CONTAINING PROTEIN"/>
    <property type="match status" value="1"/>
</dbReference>
<dbReference type="InterPro" id="IPR052163">
    <property type="entry name" value="DGC-Regulatory_Protein"/>
</dbReference>
<dbReference type="InterPro" id="IPR029787">
    <property type="entry name" value="Nucleotide_cyclase"/>
</dbReference>
<protein>
    <recommendedName>
        <fullName evidence="1">GGDEF domain-containing protein</fullName>
    </recommendedName>
</protein>
<dbReference type="NCBIfam" id="TIGR00254">
    <property type="entry name" value="GGDEF"/>
    <property type="match status" value="1"/>
</dbReference>
<dbReference type="CDD" id="cd01949">
    <property type="entry name" value="GGDEF"/>
    <property type="match status" value="1"/>
</dbReference>
<gene>
    <name evidence="2" type="ORF">CR159_05790</name>
</gene>
<accession>A0A2N4U7X2</accession>
<organism evidence="2 3">
    <name type="scientific">Pollutimonas subterranea</name>
    <dbReference type="NCBI Taxonomy" id="2045210"/>
    <lineage>
        <taxon>Bacteria</taxon>
        <taxon>Pseudomonadati</taxon>
        <taxon>Pseudomonadota</taxon>
        <taxon>Betaproteobacteria</taxon>
        <taxon>Burkholderiales</taxon>
        <taxon>Alcaligenaceae</taxon>
        <taxon>Pollutimonas</taxon>
    </lineage>
</organism>
<dbReference type="Proteomes" id="UP000234190">
    <property type="component" value="Unassembled WGS sequence"/>
</dbReference>
<name>A0A2N4U7X2_9BURK</name>
<dbReference type="InterPro" id="IPR000160">
    <property type="entry name" value="GGDEF_dom"/>
</dbReference>
<evidence type="ECO:0000313" key="3">
    <source>
        <dbReference type="Proteomes" id="UP000234190"/>
    </source>
</evidence>
<dbReference type="PANTHER" id="PTHR46663">
    <property type="entry name" value="DIGUANYLATE CYCLASE DGCT-RELATED"/>
    <property type="match status" value="1"/>
</dbReference>